<feature type="transmembrane region" description="Helical" evidence="1">
    <location>
        <begin position="21"/>
        <end position="44"/>
    </location>
</feature>
<name>A0A2V5L557_9MICC</name>
<gene>
    <name evidence="3" type="ORF">CVV68_16845</name>
</gene>
<protein>
    <recommendedName>
        <fullName evidence="2">DUF6286 domain-containing protein</fullName>
    </recommendedName>
</protein>
<feature type="transmembrane region" description="Helical" evidence="1">
    <location>
        <begin position="64"/>
        <end position="89"/>
    </location>
</feature>
<keyword evidence="1" id="KW-0812">Transmembrane</keyword>
<comment type="caution">
    <text evidence="3">The sequence shown here is derived from an EMBL/GenBank/DDBJ whole genome shotgun (WGS) entry which is preliminary data.</text>
</comment>
<dbReference type="EMBL" id="QJVD01000021">
    <property type="protein sequence ID" value="PYI65712.1"/>
    <property type="molecule type" value="Genomic_DNA"/>
</dbReference>
<evidence type="ECO:0000259" key="2">
    <source>
        <dbReference type="Pfam" id="PF19803"/>
    </source>
</evidence>
<evidence type="ECO:0000313" key="4">
    <source>
        <dbReference type="Proteomes" id="UP000247832"/>
    </source>
</evidence>
<feature type="domain" description="DUF6286" evidence="2">
    <location>
        <begin position="78"/>
        <end position="191"/>
    </location>
</feature>
<evidence type="ECO:0000256" key="1">
    <source>
        <dbReference type="SAM" id="Phobius"/>
    </source>
</evidence>
<evidence type="ECO:0000313" key="3">
    <source>
        <dbReference type="EMBL" id="PYI65712.1"/>
    </source>
</evidence>
<dbReference type="RefSeq" id="WP_110502166.1">
    <property type="nucleotide sequence ID" value="NZ_QJVD01000021.1"/>
</dbReference>
<dbReference type="AlphaFoldDB" id="A0A2V5L557"/>
<dbReference type="Proteomes" id="UP000247832">
    <property type="component" value="Unassembled WGS sequence"/>
</dbReference>
<dbReference type="Pfam" id="PF19803">
    <property type="entry name" value="DUF6286"/>
    <property type="match status" value="1"/>
</dbReference>
<keyword evidence="1" id="KW-1133">Transmembrane helix</keyword>
<dbReference type="InterPro" id="IPR046253">
    <property type="entry name" value="DUF6286"/>
</dbReference>
<accession>A0A2V5L557</accession>
<reference evidence="3 4" key="1">
    <citation type="submission" date="2018-05" db="EMBL/GenBank/DDBJ databases">
        <title>Genetic diversity of glacier-inhabiting Cryobacterium bacteria in China and description of Cryobacterium mengkeensis sp. nov. and Arthrobacter glacialis sp. nov.</title>
        <authorList>
            <person name="Liu Q."/>
            <person name="Xin Y.-H."/>
        </authorList>
    </citation>
    <scope>NUCLEOTIDE SEQUENCE [LARGE SCALE GENOMIC DNA]</scope>
    <source>
        <strain evidence="3 4">LI2</strain>
    </source>
</reference>
<keyword evidence="4" id="KW-1185">Reference proteome</keyword>
<organism evidence="3 4">
    <name type="scientific">Arthrobacter livingstonensis</name>
    <dbReference type="NCBI Taxonomy" id="670078"/>
    <lineage>
        <taxon>Bacteria</taxon>
        <taxon>Bacillati</taxon>
        <taxon>Actinomycetota</taxon>
        <taxon>Actinomycetes</taxon>
        <taxon>Micrococcales</taxon>
        <taxon>Micrococcaceae</taxon>
        <taxon>Arthrobacter</taxon>
    </lineage>
</organism>
<sequence length="195" mass="21096">MSRHNERSTRLRHRPSRTVPALIVSLVLLALSVALVWLSIARLVNGHWPTLLQGPRDWLNSLAWSAPSIWGIGMVAALVGVILLLCAIIPGGFSALEVHDSGRSSGELASPVREQETVMTRRAVARLAKAQCEQIDGVGSASATATARRVHLSIQTPLHEHGDLGTRITASVRARLEETGLEPVPRITATVHSRR</sequence>
<proteinExistence type="predicted"/>
<keyword evidence="1" id="KW-0472">Membrane</keyword>
<dbReference type="OrthoDB" id="4945134at2"/>